<evidence type="ECO:0000313" key="4">
    <source>
        <dbReference type="WBParaSite" id="ASIM_0002125501-mRNA-1"/>
    </source>
</evidence>
<evidence type="ECO:0000313" key="3">
    <source>
        <dbReference type="Proteomes" id="UP000267096"/>
    </source>
</evidence>
<protein>
    <submittedName>
        <fullName evidence="4">ORF3</fullName>
    </submittedName>
</protein>
<dbReference type="AlphaFoldDB" id="A0A0M3KJS9"/>
<keyword evidence="3" id="KW-1185">Reference proteome</keyword>
<dbReference type="Proteomes" id="UP000267096">
    <property type="component" value="Unassembled WGS sequence"/>
</dbReference>
<dbReference type="EMBL" id="UYRR01040154">
    <property type="protein sequence ID" value="VDK78462.1"/>
    <property type="molecule type" value="Genomic_DNA"/>
</dbReference>
<reference evidence="4" key="1">
    <citation type="submission" date="2017-02" db="UniProtKB">
        <authorList>
            <consortium name="WormBaseParasite"/>
        </authorList>
    </citation>
    <scope>IDENTIFICATION</scope>
</reference>
<name>A0A0M3KJS9_ANISI</name>
<feature type="region of interest" description="Disordered" evidence="1">
    <location>
        <begin position="12"/>
        <end position="40"/>
    </location>
</feature>
<organism evidence="4">
    <name type="scientific">Anisakis simplex</name>
    <name type="common">Herring worm</name>
    <dbReference type="NCBI Taxonomy" id="6269"/>
    <lineage>
        <taxon>Eukaryota</taxon>
        <taxon>Metazoa</taxon>
        <taxon>Ecdysozoa</taxon>
        <taxon>Nematoda</taxon>
        <taxon>Chromadorea</taxon>
        <taxon>Rhabditida</taxon>
        <taxon>Spirurina</taxon>
        <taxon>Ascaridomorpha</taxon>
        <taxon>Ascaridoidea</taxon>
        <taxon>Anisakidae</taxon>
        <taxon>Anisakis</taxon>
        <taxon>Anisakis simplex complex</taxon>
    </lineage>
</organism>
<proteinExistence type="predicted"/>
<dbReference type="WBParaSite" id="ASIM_0002125501-mRNA-1">
    <property type="protein sequence ID" value="ASIM_0002125501-mRNA-1"/>
    <property type="gene ID" value="ASIM_0002125501"/>
</dbReference>
<sequence length="70" mass="8128">MPNQFVDLIRNIFNPTSPSSNRRHRTPSPESDDSDEDQQRAERLLRRIDGTGRHLPKVMILMRISSVLND</sequence>
<evidence type="ECO:0000256" key="1">
    <source>
        <dbReference type="SAM" id="MobiDB-lite"/>
    </source>
</evidence>
<gene>
    <name evidence="2" type="ORF">ASIM_LOCUS20627</name>
</gene>
<reference evidence="2 3" key="2">
    <citation type="submission" date="2018-11" db="EMBL/GenBank/DDBJ databases">
        <authorList>
            <consortium name="Pathogen Informatics"/>
        </authorList>
    </citation>
    <scope>NUCLEOTIDE SEQUENCE [LARGE SCALE GENOMIC DNA]</scope>
</reference>
<accession>A0A0M3KJS9</accession>
<evidence type="ECO:0000313" key="2">
    <source>
        <dbReference type="EMBL" id="VDK78462.1"/>
    </source>
</evidence>